<proteinExistence type="predicted"/>
<gene>
    <name evidence="2" type="ORF">LCGC14_0894960</name>
</gene>
<organism evidence="2">
    <name type="scientific">marine sediment metagenome</name>
    <dbReference type="NCBI Taxonomy" id="412755"/>
    <lineage>
        <taxon>unclassified sequences</taxon>
        <taxon>metagenomes</taxon>
        <taxon>ecological metagenomes</taxon>
    </lineage>
</organism>
<keyword evidence="1" id="KW-0175">Coiled coil</keyword>
<dbReference type="AlphaFoldDB" id="A0A0F9RHC1"/>
<accession>A0A0F9RHC1</accession>
<sequence length="92" mass="10373">MAHVASPCETCEGAGTPICADCEPLDAEVFALMQAHTPRKRTPVDAEMAEAQDMLRRLRKQRECTNETRRDRERKCTNVKHMRACVAAMGRI</sequence>
<name>A0A0F9RHC1_9ZZZZ</name>
<reference evidence="2" key="1">
    <citation type="journal article" date="2015" name="Nature">
        <title>Complex archaea that bridge the gap between prokaryotes and eukaryotes.</title>
        <authorList>
            <person name="Spang A."/>
            <person name="Saw J.H."/>
            <person name="Jorgensen S.L."/>
            <person name="Zaremba-Niedzwiedzka K."/>
            <person name="Martijn J."/>
            <person name="Lind A.E."/>
            <person name="van Eijk R."/>
            <person name="Schleper C."/>
            <person name="Guy L."/>
            <person name="Ettema T.J."/>
        </authorList>
    </citation>
    <scope>NUCLEOTIDE SEQUENCE</scope>
</reference>
<feature type="coiled-coil region" evidence="1">
    <location>
        <begin position="48"/>
        <end position="75"/>
    </location>
</feature>
<evidence type="ECO:0000256" key="1">
    <source>
        <dbReference type="SAM" id="Coils"/>
    </source>
</evidence>
<dbReference type="EMBL" id="LAZR01002883">
    <property type="protein sequence ID" value="KKN24426.1"/>
    <property type="molecule type" value="Genomic_DNA"/>
</dbReference>
<comment type="caution">
    <text evidence="2">The sequence shown here is derived from an EMBL/GenBank/DDBJ whole genome shotgun (WGS) entry which is preliminary data.</text>
</comment>
<evidence type="ECO:0000313" key="2">
    <source>
        <dbReference type="EMBL" id="KKN24426.1"/>
    </source>
</evidence>
<protein>
    <submittedName>
        <fullName evidence="2">Uncharacterized protein</fullName>
    </submittedName>
</protein>